<protein>
    <submittedName>
        <fullName evidence="2">ASCH domain-containing protein</fullName>
    </submittedName>
</protein>
<dbReference type="InterPro" id="IPR015947">
    <property type="entry name" value="PUA-like_sf"/>
</dbReference>
<evidence type="ECO:0000313" key="3">
    <source>
        <dbReference type="Proteomes" id="UP001596072"/>
    </source>
</evidence>
<evidence type="ECO:0000259" key="1">
    <source>
        <dbReference type="SMART" id="SM01022"/>
    </source>
</evidence>
<dbReference type="InterPro" id="IPR007374">
    <property type="entry name" value="ASCH_domain"/>
</dbReference>
<dbReference type="Proteomes" id="UP001596072">
    <property type="component" value="Unassembled WGS sequence"/>
</dbReference>
<organism evidence="2 3">
    <name type="scientific">Nocardioides vastitatis</name>
    <dbReference type="NCBI Taxonomy" id="2568655"/>
    <lineage>
        <taxon>Bacteria</taxon>
        <taxon>Bacillati</taxon>
        <taxon>Actinomycetota</taxon>
        <taxon>Actinomycetes</taxon>
        <taxon>Propionibacteriales</taxon>
        <taxon>Nocardioidaceae</taxon>
        <taxon>Nocardioides</taxon>
    </lineage>
</organism>
<dbReference type="InterPro" id="IPR009326">
    <property type="entry name" value="DUF984"/>
</dbReference>
<dbReference type="PANTHER" id="PTHR39203:SF1">
    <property type="entry name" value="CYTOPLASMIC PROTEIN"/>
    <property type="match status" value="1"/>
</dbReference>
<comment type="caution">
    <text evidence="2">The sequence shown here is derived from an EMBL/GenBank/DDBJ whole genome shotgun (WGS) entry which is preliminary data.</text>
</comment>
<dbReference type="EMBL" id="JBHSNS010000006">
    <property type="protein sequence ID" value="MFC5729863.1"/>
    <property type="molecule type" value="Genomic_DNA"/>
</dbReference>
<dbReference type="Pfam" id="PF04266">
    <property type="entry name" value="ASCH"/>
    <property type="match status" value="1"/>
</dbReference>
<accession>A0ABW0ZIJ0</accession>
<evidence type="ECO:0000313" key="2">
    <source>
        <dbReference type="EMBL" id="MFC5729863.1"/>
    </source>
</evidence>
<dbReference type="SMART" id="SM01022">
    <property type="entry name" value="ASCH"/>
    <property type="match status" value="1"/>
</dbReference>
<dbReference type="Gene3D" id="3.10.400.10">
    <property type="entry name" value="Sulfate adenylyltransferase"/>
    <property type="match status" value="1"/>
</dbReference>
<dbReference type="SUPFAM" id="SSF88697">
    <property type="entry name" value="PUA domain-like"/>
    <property type="match status" value="1"/>
</dbReference>
<keyword evidence="3" id="KW-1185">Reference proteome</keyword>
<dbReference type="RefSeq" id="WP_136434503.1">
    <property type="nucleotide sequence ID" value="NZ_JBHSNS010000006.1"/>
</dbReference>
<reference evidence="3" key="1">
    <citation type="journal article" date="2019" name="Int. J. Syst. Evol. Microbiol.">
        <title>The Global Catalogue of Microorganisms (GCM) 10K type strain sequencing project: providing services to taxonomists for standard genome sequencing and annotation.</title>
        <authorList>
            <consortium name="The Broad Institute Genomics Platform"/>
            <consortium name="The Broad Institute Genome Sequencing Center for Infectious Disease"/>
            <person name="Wu L."/>
            <person name="Ma J."/>
        </authorList>
    </citation>
    <scope>NUCLEOTIDE SEQUENCE [LARGE SCALE GENOMIC DNA]</scope>
    <source>
        <strain evidence="3">YIM 94188</strain>
    </source>
</reference>
<feature type="domain" description="ASCH" evidence="1">
    <location>
        <begin position="46"/>
        <end position="168"/>
    </location>
</feature>
<dbReference type="PANTHER" id="PTHR39203">
    <property type="entry name" value="CYTOPLASMIC PROTEIN-RELATED"/>
    <property type="match status" value="1"/>
</dbReference>
<dbReference type="CDD" id="cd06553">
    <property type="entry name" value="ASCH_Ef3133_like"/>
    <property type="match status" value="1"/>
</dbReference>
<sequence>MSADQESPYDDQVSAFWEVAKRRAKLASLPGYFGPSALESLIPPAWSFGATPEQSDALLELVLAGSKTATSSALWDYETTGEPLPERGSLGILVDGAGRPRALVVTTEVQVVRFDEVDAEHARLEGEGDLSLEHWRKVHERFFTEHAEHDRGFSPDMPIVLERFEVIYED</sequence>
<proteinExistence type="predicted"/>
<name>A0ABW0ZIJ0_9ACTN</name>
<gene>
    <name evidence="2" type="ORF">ACFPQB_13125</name>
</gene>